<gene>
    <name evidence="2" type="ORF">CQW49_16080</name>
</gene>
<dbReference type="Proteomes" id="UP000230709">
    <property type="component" value="Chromosome"/>
</dbReference>
<name>A0A2D2D2Z3_METT3</name>
<proteinExistence type="predicted"/>
<dbReference type="STRING" id="595536.GCA_000178815_01966"/>
<evidence type="ECO:0000313" key="3">
    <source>
        <dbReference type="Proteomes" id="UP000230709"/>
    </source>
</evidence>
<dbReference type="Pfam" id="PF12728">
    <property type="entry name" value="HTH_17"/>
    <property type="match status" value="1"/>
</dbReference>
<sequence>MQNGAMLGSGDSRMAHALINPLVPSREDSAQARAAQAALGRDEAGRATLVLRVGAEGEERTLDLPPLVTSMLKDLLRTIAAGKAVSLIPLEAEITTQQAAELLNVSRPFVIGLIEKGSLPARMVGNQRRLPLQEVLAYKAENRASRREALAELAEQDRALGLE</sequence>
<feature type="domain" description="Helix-turn-helix" evidence="1">
    <location>
        <begin position="95"/>
        <end position="143"/>
    </location>
</feature>
<dbReference type="InterPro" id="IPR010093">
    <property type="entry name" value="SinI_DNA-bd"/>
</dbReference>
<dbReference type="InterPro" id="IPR041657">
    <property type="entry name" value="HTH_17"/>
</dbReference>
<dbReference type="AlphaFoldDB" id="A0A2D2D2Z3"/>
<evidence type="ECO:0000259" key="1">
    <source>
        <dbReference type="Pfam" id="PF12728"/>
    </source>
</evidence>
<dbReference type="KEGG" id="mtw:CQW49_16080"/>
<evidence type="ECO:0000313" key="2">
    <source>
        <dbReference type="EMBL" id="ATQ69229.1"/>
    </source>
</evidence>
<organism evidence="2 3">
    <name type="scientific">Methylosinus trichosporium (strain ATCC 35070 / NCIMB 11131 / UNIQEM 75 / OB3b)</name>
    <dbReference type="NCBI Taxonomy" id="595536"/>
    <lineage>
        <taxon>Bacteria</taxon>
        <taxon>Pseudomonadati</taxon>
        <taxon>Pseudomonadota</taxon>
        <taxon>Alphaproteobacteria</taxon>
        <taxon>Hyphomicrobiales</taxon>
        <taxon>Methylocystaceae</taxon>
        <taxon>Methylosinus</taxon>
    </lineage>
</organism>
<reference evidence="3" key="1">
    <citation type="submission" date="2017-10" db="EMBL/GenBank/DDBJ databases">
        <title>Completed PacBio SMRT sequence of Methylosinus trichosporium OB3b reveals presence of a third large plasmid.</title>
        <authorList>
            <person name="Charles T.C."/>
            <person name="Lynch M.D.J."/>
            <person name="Heil J.R."/>
            <person name="Cheng J."/>
        </authorList>
    </citation>
    <scope>NUCLEOTIDE SEQUENCE [LARGE SCALE GENOMIC DNA]</scope>
    <source>
        <strain evidence="3">OB3b</strain>
    </source>
</reference>
<dbReference type="GO" id="GO:0003677">
    <property type="term" value="F:DNA binding"/>
    <property type="evidence" value="ECO:0007669"/>
    <property type="project" value="UniProtKB-KW"/>
</dbReference>
<keyword evidence="2" id="KW-0238">DNA-binding</keyword>
<protein>
    <submittedName>
        <fullName evidence="2">DNA-binding protein</fullName>
    </submittedName>
</protein>
<dbReference type="EMBL" id="CP023737">
    <property type="protein sequence ID" value="ATQ69229.1"/>
    <property type="molecule type" value="Genomic_DNA"/>
</dbReference>
<accession>A0A2D2D2Z3</accession>
<keyword evidence="3" id="KW-1185">Reference proteome</keyword>
<dbReference type="NCBIfam" id="TIGR01764">
    <property type="entry name" value="excise"/>
    <property type="match status" value="1"/>
</dbReference>